<evidence type="ECO:0000313" key="2">
    <source>
        <dbReference type="EMBL" id="KAF3492587.1"/>
    </source>
</evidence>
<reference evidence="2 3" key="1">
    <citation type="journal article" date="2020" name="BMC Genomics">
        <title>Intraspecific diversification of the crop wild relative Brassica cretica Lam. using demographic model selection.</title>
        <authorList>
            <person name="Kioukis A."/>
            <person name="Michalopoulou V.A."/>
            <person name="Briers L."/>
            <person name="Pirintsos S."/>
            <person name="Studholme D.J."/>
            <person name="Pavlidis P."/>
            <person name="Sarris P.F."/>
        </authorList>
    </citation>
    <scope>NUCLEOTIDE SEQUENCE [LARGE SCALE GENOMIC DNA]</scope>
    <source>
        <strain evidence="3">cv. PFS-1207/04</strain>
    </source>
</reference>
<gene>
    <name evidence="2" type="ORF">DY000_02057606</name>
</gene>
<evidence type="ECO:0000313" key="3">
    <source>
        <dbReference type="Proteomes" id="UP000266723"/>
    </source>
</evidence>
<name>A0ABQ7A4I2_BRACR</name>
<sequence length="196" mass="20706">MALPQSMVIKPASQSFSTGCAEARSTASSDWSYVAPLGDSGTPPTSSAVPPSVSHDQESSLVAAAHDSSSISDIHNSSLVTAVHDSLATAVHDSLVTVVHDSLVAAVHESLIVAVDESLDAWSKPLHFTPPPPQLGVSEAVQCQIDSFWPMIGEAIVNGPKTKKEQRLFPEQEKPHLLVKTILPPTLKEDSHGLHA</sequence>
<keyword evidence="3" id="KW-1185">Reference proteome</keyword>
<protein>
    <submittedName>
        <fullName evidence="2">Uncharacterized protein</fullName>
    </submittedName>
</protein>
<feature type="compositionally biased region" description="Low complexity" evidence="1">
    <location>
        <begin position="42"/>
        <end position="54"/>
    </location>
</feature>
<proteinExistence type="predicted"/>
<dbReference type="EMBL" id="QGKV02002055">
    <property type="protein sequence ID" value="KAF3492587.1"/>
    <property type="molecule type" value="Genomic_DNA"/>
</dbReference>
<accession>A0ABQ7A4I2</accession>
<evidence type="ECO:0000256" key="1">
    <source>
        <dbReference type="SAM" id="MobiDB-lite"/>
    </source>
</evidence>
<comment type="caution">
    <text evidence="2">The sequence shown here is derived from an EMBL/GenBank/DDBJ whole genome shotgun (WGS) entry which is preliminary data.</text>
</comment>
<dbReference type="Proteomes" id="UP000266723">
    <property type="component" value="Unassembled WGS sequence"/>
</dbReference>
<feature type="region of interest" description="Disordered" evidence="1">
    <location>
        <begin position="34"/>
        <end position="59"/>
    </location>
</feature>
<organism evidence="2 3">
    <name type="scientific">Brassica cretica</name>
    <name type="common">Mustard</name>
    <dbReference type="NCBI Taxonomy" id="69181"/>
    <lineage>
        <taxon>Eukaryota</taxon>
        <taxon>Viridiplantae</taxon>
        <taxon>Streptophyta</taxon>
        <taxon>Embryophyta</taxon>
        <taxon>Tracheophyta</taxon>
        <taxon>Spermatophyta</taxon>
        <taxon>Magnoliopsida</taxon>
        <taxon>eudicotyledons</taxon>
        <taxon>Gunneridae</taxon>
        <taxon>Pentapetalae</taxon>
        <taxon>rosids</taxon>
        <taxon>malvids</taxon>
        <taxon>Brassicales</taxon>
        <taxon>Brassicaceae</taxon>
        <taxon>Brassiceae</taxon>
        <taxon>Brassica</taxon>
    </lineage>
</organism>